<dbReference type="EMBL" id="JACVFC010000003">
    <property type="protein sequence ID" value="MBC9932957.1"/>
    <property type="molecule type" value="Genomic_DNA"/>
</dbReference>
<organism evidence="1 2">
    <name type="scientific">Chitinophaga qingshengii</name>
    <dbReference type="NCBI Taxonomy" id="1569794"/>
    <lineage>
        <taxon>Bacteria</taxon>
        <taxon>Pseudomonadati</taxon>
        <taxon>Bacteroidota</taxon>
        <taxon>Chitinophagia</taxon>
        <taxon>Chitinophagales</taxon>
        <taxon>Chitinophagaceae</taxon>
        <taxon>Chitinophaga</taxon>
    </lineage>
</organism>
<dbReference type="Proteomes" id="UP000659124">
    <property type="component" value="Unassembled WGS sequence"/>
</dbReference>
<keyword evidence="2" id="KW-1185">Reference proteome</keyword>
<dbReference type="RefSeq" id="WP_188090084.1">
    <property type="nucleotide sequence ID" value="NZ_JACVFC010000003.1"/>
</dbReference>
<name>A0ABR7TR62_9BACT</name>
<protein>
    <submittedName>
        <fullName evidence="1">Uncharacterized protein</fullName>
    </submittedName>
</protein>
<evidence type="ECO:0000313" key="2">
    <source>
        <dbReference type="Proteomes" id="UP000659124"/>
    </source>
</evidence>
<reference evidence="1 2" key="1">
    <citation type="submission" date="2020-09" db="EMBL/GenBank/DDBJ databases">
        <title>Genome sequences of type strains of Chitinophaga qingshengii and Chitinophaga varians.</title>
        <authorList>
            <person name="Kittiwongwattana C."/>
        </authorList>
    </citation>
    <scope>NUCLEOTIDE SEQUENCE [LARGE SCALE GENOMIC DNA]</scope>
    <source>
        <strain evidence="1 2">JCM 30026</strain>
    </source>
</reference>
<sequence>MTLTEAMITACRRYCKTHYTRWISRYTKERTGAGYPVYAYTEQDYNLFPRYQLLAAILGEVEKQVGQPFSSLDACRDTLIQIGRTAQSLFTAIDHPVAIAAMQEERTQFIQYLQSLTPEILMQVVPLPYRRRLNEEESRRVRQQLQTRWHYDGGYWDPITNSSPWNTLFIAQSALTETDRHAICDYICQHATPHLFEITEENIDAEISCKEVDTLCYETVYCDEHYNWLLYGSHESTLTFAGDQLLAFVRRLFTGREALLNQWP</sequence>
<proteinExistence type="predicted"/>
<gene>
    <name evidence="1" type="ORF">ICL07_21390</name>
</gene>
<evidence type="ECO:0000313" key="1">
    <source>
        <dbReference type="EMBL" id="MBC9932957.1"/>
    </source>
</evidence>
<comment type="caution">
    <text evidence="1">The sequence shown here is derived from an EMBL/GenBank/DDBJ whole genome shotgun (WGS) entry which is preliminary data.</text>
</comment>
<accession>A0ABR7TR62</accession>